<dbReference type="OrthoDB" id="288590at2759"/>
<keyword evidence="4 5" id="KW-0408">Iron</keyword>
<comment type="similarity">
    <text evidence="1 5">Belongs to the iron/ascorbate-dependent oxidoreductase family.</text>
</comment>
<name>A0A834YU52_TETSI</name>
<keyword evidence="3 5" id="KW-0560">Oxidoreductase</keyword>
<dbReference type="InterPro" id="IPR027443">
    <property type="entry name" value="IPNS-like_sf"/>
</dbReference>
<evidence type="ECO:0000256" key="2">
    <source>
        <dbReference type="ARBA" id="ARBA00022723"/>
    </source>
</evidence>
<dbReference type="Proteomes" id="UP000655225">
    <property type="component" value="Unassembled WGS sequence"/>
</dbReference>
<evidence type="ECO:0000259" key="6">
    <source>
        <dbReference type="PROSITE" id="PS51471"/>
    </source>
</evidence>
<evidence type="ECO:0000313" key="8">
    <source>
        <dbReference type="Proteomes" id="UP000655225"/>
    </source>
</evidence>
<evidence type="ECO:0000256" key="3">
    <source>
        <dbReference type="ARBA" id="ARBA00023002"/>
    </source>
</evidence>
<dbReference type="InterPro" id="IPR026992">
    <property type="entry name" value="DIOX_N"/>
</dbReference>
<proteinExistence type="inferred from homology"/>
<gene>
    <name evidence="7" type="ORF">HHK36_020501</name>
</gene>
<dbReference type="Gene3D" id="2.60.120.330">
    <property type="entry name" value="B-lactam Antibiotic, Isopenicillin N Synthase, Chain"/>
    <property type="match status" value="2"/>
</dbReference>
<dbReference type="FunFam" id="2.60.120.330:FF:000005">
    <property type="entry name" value="1-aminocyclopropane-1-carboxylate oxidase homolog 1"/>
    <property type="match status" value="1"/>
</dbReference>
<dbReference type="Pfam" id="PF14226">
    <property type="entry name" value="DIOX_N"/>
    <property type="match status" value="2"/>
</dbReference>
<protein>
    <recommendedName>
        <fullName evidence="6">Fe2OG dioxygenase domain-containing protein</fullName>
    </recommendedName>
</protein>
<sequence length="486" mass="55199">MEMTGAGEFPAVTKPNYDRFEDLKAFDETKAGVKGLVDAGVVKLPRIFIRPPDELALEKLNSHIQTHFEVPVIDLAGIDRDDRRKEIVDEIGRASERWGFFQVVNHGVPVTVMEEMIKGVVRFNEQDDEVKKELYTRDRTRRVRFISNFDLYITKTANWKDTLTIAMLSPDFLGPEALPAVCRMEMTGAGEFPAVTKPNYDRFEDLKAFDETKAGVKGLVDAGVVKLPRIFIRPPDELALEKLNSHIQTHFEVPVIDLAGIDRDDRRKEIVDEIGRASERWGFFQVVNHGVPVTVMEEMIKGVVRFNEQDDEVKKELYTRDRTRRVRFISNFDLYITKTANWKDTLTIAMLSPDFLGPEALPAVCRKAKMEYTKRVMPLGDTLFELLSEALGLKLDHLKGMDCAKGCSLTCQYYPACPEPELVLGTSKHSDPVFLNVLLQDHIGGLQVLHQDQWVNVHPIPGALVVNIGDLLQVCFNNNIFYCDML</sequence>
<feature type="domain" description="Fe2OG dioxygenase" evidence="6">
    <location>
        <begin position="405"/>
        <end position="486"/>
    </location>
</feature>
<evidence type="ECO:0000256" key="5">
    <source>
        <dbReference type="RuleBase" id="RU003682"/>
    </source>
</evidence>
<evidence type="ECO:0000256" key="1">
    <source>
        <dbReference type="ARBA" id="ARBA00008056"/>
    </source>
</evidence>
<keyword evidence="2 5" id="KW-0479">Metal-binding</keyword>
<dbReference type="InterPro" id="IPR044861">
    <property type="entry name" value="IPNS-like_FE2OG_OXY"/>
</dbReference>
<reference evidence="7 8" key="1">
    <citation type="submission" date="2020-04" db="EMBL/GenBank/DDBJ databases">
        <title>Plant Genome Project.</title>
        <authorList>
            <person name="Zhang R.-G."/>
        </authorList>
    </citation>
    <scope>NUCLEOTIDE SEQUENCE [LARGE SCALE GENOMIC DNA]</scope>
    <source>
        <strain evidence="7">YNK0</strain>
        <tissue evidence="7">Leaf</tissue>
    </source>
</reference>
<organism evidence="7 8">
    <name type="scientific">Tetracentron sinense</name>
    <name type="common">Spur-leaf</name>
    <dbReference type="NCBI Taxonomy" id="13715"/>
    <lineage>
        <taxon>Eukaryota</taxon>
        <taxon>Viridiplantae</taxon>
        <taxon>Streptophyta</taxon>
        <taxon>Embryophyta</taxon>
        <taxon>Tracheophyta</taxon>
        <taxon>Spermatophyta</taxon>
        <taxon>Magnoliopsida</taxon>
        <taxon>Trochodendrales</taxon>
        <taxon>Trochodendraceae</taxon>
        <taxon>Tetracentron</taxon>
    </lineage>
</organism>
<dbReference type="Pfam" id="PF03171">
    <property type="entry name" value="2OG-FeII_Oxy"/>
    <property type="match status" value="1"/>
</dbReference>
<dbReference type="OMA" id="ITKTANW"/>
<keyword evidence="8" id="KW-1185">Reference proteome</keyword>
<comment type="caution">
    <text evidence="7">The sequence shown here is derived from an EMBL/GenBank/DDBJ whole genome shotgun (WGS) entry which is preliminary data.</text>
</comment>
<dbReference type="PROSITE" id="PS51471">
    <property type="entry name" value="FE2OG_OXY"/>
    <property type="match status" value="1"/>
</dbReference>
<evidence type="ECO:0000313" key="7">
    <source>
        <dbReference type="EMBL" id="KAF8394295.1"/>
    </source>
</evidence>
<evidence type="ECO:0000256" key="4">
    <source>
        <dbReference type="ARBA" id="ARBA00023004"/>
    </source>
</evidence>
<dbReference type="AlphaFoldDB" id="A0A834YU52"/>
<dbReference type="GO" id="GO:0046872">
    <property type="term" value="F:metal ion binding"/>
    <property type="evidence" value="ECO:0007669"/>
    <property type="project" value="UniProtKB-KW"/>
</dbReference>
<dbReference type="EMBL" id="JABCRI010000014">
    <property type="protein sequence ID" value="KAF8394295.1"/>
    <property type="molecule type" value="Genomic_DNA"/>
</dbReference>
<dbReference type="SUPFAM" id="SSF51197">
    <property type="entry name" value="Clavaminate synthase-like"/>
    <property type="match status" value="2"/>
</dbReference>
<dbReference type="PANTHER" id="PTHR10209">
    <property type="entry name" value="OXIDOREDUCTASE, 2OG-FE II OXYGENASE FAMILY PROTEIN"/>
    <property type="match status" value="1"/>
</dbReference>
<dbReference type="InterPro" id="IPR005123">
    <property type="entry name" value="Oxoglu/Fe-dep_dioxygenase_dom"/>
</dbReference>
<accession>A0A834YU52</accession>
<dbReference type="GO" id="GO:0051213">
    <property type="term" value="F:dioxygenase activity"/>
    <property type="evidence" value="ECO:0007669"/>
    <property type="project" value="UniProtKB-ARBA"/>
</dbReference>
<dbReference type="PANTHER" id="PTHR10209:SF429">
    <property type="entry name" value="1-AMINOCYCLOPROPANE-1-CARBOXYLATE OXIDASE HOMOLOG 1-LIKE"/>
    <property type="match status" value="1"/>
</dbReference>